<dbReference type="RefSeq" id="WP_202380957.1">
    <property type="nucleotide sequence ID" value="NZ_BAAAMA010000004.1"/>
</dbReference>
<proteinExistence type="inferred from homology"/>
<dbReference type="Gene3D" id="3.40.50.880">
    <property type="match status" value="1"/>
</dbReference>
<dbReference type="SUPFAM" id="SSF52317">
    <property type="entry name" value="Class I glutamine amidotransferase-like"/>
    <property type="match status" value="1"/>
</dbReference>
<dbReference type="InterPro" id="IPR005320">
    <property type="entry name" value="Peptidase_S51"/>
</dbReference>
<evidence type="ECO:0000313" key="5">
    <source>
        <dbReference type="EMBL" id="MBL3688966.1"/>
    </source>
</evidence>
<protein>
    <submittedName>
        <fullName evidence="5">Peptidase S51 dipeptidase E</fullName>
    </submittedName>
</protein>
<reference evidence="5 6" key="1">
    <citation type="submission" date="2018-09" db="EMBL/GenBank/DDBJ databases">
        <title>Comparative genomics of Leucobacter spp.</title>
        <authorList>
            <person name="Reis A.C."/>
            <person name="Kolvenbach B.A."/>
            <person name="Corvini P.F.X."/>
            <person name="Nunes O.C."/>
        </authorList>
    </citation>
    <scope>NUCLEOTIDE SEQUENCE [LARGE SCALE GENOMIC DNA]</scope>
    <source>
        <strain evidence="5 6">L-1</strain>
    </source>
</reference>
<sequence>MNLLLLSLDPGAVPQFLERSTSLAPNELRIAYIDDAAYGMPFAASERAGIAEFGYQLIDVRVRGMAPEGFASVLDRADAVYVASGETFLLLDALRSSGAAEVLSERVHAGLPYIGCSAGAIVAGESVTPVELMDNRSLAPDLEGDAGLAFFESVIIPHADGKLPPYPAELIARIVEQFGENFSLTLLEDAQALQVLDGVPEVIPSETSY</sequence>
<evidence type="ECO:0000313" key="6">
    <source>
        <dbReference type="Proteomes" id="UP001646141"/>
    </source>
</evidence>
<organism evidence="5 6">
    <name type="scientific">Leucobacter chromiireducens subsp. chromiireducens</name>
    <dbReference type="NCBI Taxonomy" id="660067"/>
    <lineage>
        <taxon>Bacteria</taxon>
        <taxon>Bacillati</taxon>
        <taxon>Actinomycetota</taxon>
        <taxon>Actinomycetes</taxon>
        <taxon>Micrococcales</taxon>
        <taxon>Microbacteriaceae</taxon>
        <taxon>Leucobacter</taxon>
    </lineage>
</organism>
<dbReference type="InterPro" id="IPR029062">
    <property type="entry name" value="Class_I_gatase-like"/>
</dbReference>
<evidence type="ECO:0000256" key="1">
    <source>
        <dbReference type="ARBA" id="ARBA00006534"/>
    </source>
</evidence>
<keyword evidence="3" id="KW-0378">Hydrolase</keyword>
<dbReference type="EMBL" id="QYAD01000001">
    <property type="protein sequence ID" value="MBL3688966.1"/>
    <property type="molecule type" value="Genomic_DNA"/>
</dbReference>
<evidence type="ECO:0000256" key="3">
    <source>
        <dbReference type="ARBA" id="ARBA00022801"/>
    </source>
</evidence>
<dbReference type="PANTHER" id="PTHR20842">
    <property type="entry name" value="PROTEASE S51 ALPHA-ASPARTYL DIPEPTIDASE"/>
    <property type="match status" value="1"/>
</dbReference>
<evidence type="ECO:0000256" key="4">
    <source>
        <dbReference type="ARBA" id="ARBA00022825"/>
    </source>
</evidence>
<dbReference type="Pfam" id="PF03575">
    <property type="entry name" value="Peptidase_S51"/>
    <property type="match status" value="1"/>
</dbReference>
<name>A0ABS1SLB1_9MICO</name>
<keyword evidence="6" id="KW-1185">Reference proteome</keyword>
<keyword evidence="4" id="KW-0720">Serine protease</keyword>
<dbReference type="PANTHER" id="PTHR20842:SF0">
    <property type="entry name" value="ALPHA-ASPARTYL DIPEPTIDASE"/>
    <property type="match status" value="1"/>
</dbReference>
<comment type="caution">
    <text evidence="5">The sequence shown here is derived from an EMBL/GenBank/DDBJ whole genome shotgun (WGS) entry which is preliminary data.</text>
</comment>
<accession>A0ABS1SLB1</accession>
<comment type="similarity">
    <text evidence="1">Belongs to the peptidase S51 family.</text>
</comment>
<gene>
    <name evidence="5" type="ORF">D3226_03210</name>
</gene>
<evidence type="ECO:0000256" key="2">
    <source>
        <dbReference type="ARBA" id="ARBA00022670"/>
    </source>
</evidence>
<keyword evidence="2" id="KW-0645">Protease</keyword>
<dbReference type="Proteomes" id="UP001646141">
    <property type="component" value="Unassembled WGS sequence"/>
</dbReference>